<protein>
    <recommendedName>
        <fullName evidence="3">Protein kinase domain-containing protein</fullName>
    </recommendedName>
</protein>
<evidence type="ECO:0000313" key="2">
    <source>
        <dbReference type="Proteomes" id="UP000236630"/>
    </source>
</evidence>
<accession>A0A2H5N5P4</accession>
<reference evidence="1 2" key="1">
    <citation type="journal article" date="2017" name="Front. Genet.">
        <title>Draft sequencing of the heterozygous diploid genome of Satsuma (Citrus unshiu Marc.) using a hybrid assembly approach.</title>
        <authorList>
            <person name="Shimizu T."/>
            <person name="Tanizawa Y."/>
            <person name="Mochizuki T."/>
            <person name="Nagasaki H."/>
            <person name="Yoshioka T."/>
            <person name="Toyoda A."/>
            <person name="Fujiyama A."/>
            <person name="Kaminuma E."/>
            <person name="Nakamura Y."/>
        </authorList>
    </citation>
    <scope>NUCLEOTIDE SEQUENCE [LARGE SCALE GENOMIC DNA]</scope>
    <source>
        <strain evidence="2">cv. Miyagawa wase</strain>
    </source>
</reference>
<dbReference type="AlphaFoldDB" id="A0A2H5N5P4"/>
<evidence type="ECO:0008006" key="3">
    <source>
        <dbReference type="Google" id="ProtNLM"/>
    </source>
</evidence>
<dbReference type="Proteomes" id="UP000236630">
    <property type="component" value="Unassembled WGS sequence"/>
</dbReference>
<evidence type="ECO:0000313" key="1">
    <source>
        <dbReference type="EMBL" id="GAY35277.1"/>
    </source>
</evidence>
<dbReference type="Gene3D" id="1.10.510.10">
    <property type="entry name" value="Transferase(Phosphotransferase) domain 1"/>
    <property type="match status" value="1"/>
</dbReference>
<keyword evidence="2" id="KW-1185">Reference proteome</keyword>
<dbReference type="SUPFAM" id="SSF56112">
    <property type="entry name" value="Protein kinase-like (PK-like)"/>
    <property type="match status" value="1"/>
</dbReference>
<dbReference type="STRING" id="55188.A0A2H5N5P4"/>
<gene>
    <name evidence="1" type="ORF">CUMW_278230</name>
</gene>
<dbReference type="InterPro" id="IPR011009">
    <property type="entry name" value="Kinase-like_dom_sf"/>
</dbReference>
<organism evidence="1 2">
    <name type="scientific">Citrus unshiu</name>
    <name type="common">Satsuma mandarin</name>
    <name type="synonym">Citrus nobilis var. unshiu</name>
    <dbReference type="NCBI Taxonomy" id="55188"/>
    <lineage>
        <taxon>Eukaryota</taxon>
        <taxon>Viridiplantae</taxon>
        <taxon>Streptophyta</taxon>
        <taxon>Embryophyta</taxon>
        <taxon>Tracheophyta</taxon>
        <taxon>Spermatophyta</taxon>
        <taxon>Magnoliopsida</taxon>
        <taxon>eudicotyledons</taxon>
        <taxon>Gunneridae</taxon>
        <taxon>Pentapetalae</taxon>
        <taxon>rosids</taxon>
        <taxon>malvids</taxon>
        <taxon>Sapindales</taxon>
        <taxon>Rutaceae</taxon>
        <taxon>Aurantioideae</taxon>
        <taxon>Citrus</taxon>
    </lineage>
</organism>
<comment type="caution">
    <text evidence="1">The sequence shown here is derived from an EMBL/GenBank/DDBJ whole genome shotgun (WGS) entry which is preliminary data.</text>
</comment>
<sequence length="137" mass="15193">MGWSLIHESTKLGQVHNLMTLKSYSEFLKDNIIGREELCVMSTKGFCPMALRLALKRFKNCSAAGDATFKHEGGLEGHQRIIVCDLMKNGSVYDHLFASNGPKLSWPLRHVELLFGTARGLAYLHFGGTAGNFSQGY</sequence>
<dbReference type="EMBL" id="BDQV01001927">
    <property type="protein sequence ID" value="GAY35277.1"/>
    <property type="molecule type" value="Genomic_DNA"/>
</dbReference>
<name>A0A2H5N5P4_CITUN</name>
<proteinExistence type="predicted"/>